<proteinExistence type="predicted"/>
<evidence type="ECO:0000313" key="2">
    <source>
        <dbReference type="Proteomes" id="UP001559025"/>
    </source>
</evidence>
<dbReference type="Proteomes" id="UP001559025">
    <property type="component" value="Unassembled WGS sequence"/>
</dbReference>
<sequence length="64" mass="6792">MNQIANTFPGLFTAALRVTLLFMLLFTPLLAIQSVQAGSASIIESAGSPQKGIGFVLVTSLRRL</sequence>
<gene>
    <name evidence="1" type="ORF">V1479_09225</name>
</gene>
<keyword evidence="2" id="KW-1185">Reference proteome</keyword>
<accession>A0ABV3WS50</accession>
<evidence type="ECO:0000313" key="1">
    <source>
        <dbReference type="EMBL" id="MEX4007485.1"/>
    </source>
</evidence>
<name>A0ABV3WS50_9HYPH</name>
<comment type="caution">
    <text evidence="1">The sequence shown here is derived from an EMBL/GenBank/DDBJ whole genome shotgun (WGS) entry which is preliminary data.</text>
</comment>
<protein>
    <recommendedName>
        <fullName evidence="3">Flagellar biosynthetic protein FliP</fullName>
    </recommendedName>
</protein>
<organism evidence="1 2">
    <name type="scientific">Neoaquamicrobium sediminum</name>
    <dbReference type="NCBI Taxonomy" id="1849104"/>
    <lineage>
        <taxon>Bacteria</taxon>
        <taxon>Pseudomonadati</taxon>
        <taxon>Pseudomonadota</taxon>
        <taxon>Alphaproteobacteria</taxon>
        <taxon>Hyphomicrobiales</taxon>
        <taxon>Phyllobacteriaceae</taxon>
        <taxon>Neoaquamicrobium</taxon>
    </lineage>
</organism>
<dbReference type="EMBL" id="JAZHFV010000002">
    <property type="protein sequence ID" value="MEX4007485.1"/>
    <property type="molecule type" value="Genomic_DNA"/>
</dbReference>
<reference evidence="1 2" key="1">
    <citation type="submission" date="2024-01" db="EMBL/GenBank/DDBJ databases">
        <title>New evidence supports the origin of RcGTA from prophage.</title>
        <authorList>
            <person name="Xu Y."/>
            <person name="Liu B."/>
            <person name="Chen F."/>
        </authorList>
    </citation>
    <scope>NUCLEOTIDE SEQUENCE [LARGE SCALE GENOMIC DNA]</scope>
    <source>
        <strain evidence="1 2">CBW1107-2</strain>
    </source>
</reference>
<dbReference type="RefSeq" id="WP_173190319.1">
    <property type="nucleotide sequence ID" value="NZ_JABETK010000002.1"/>
</dbReference>
<evidence type="ECO:0008006" key="3">
    <source>
        <dbReference type="Google" id="ProtNLM"/>
    </source>
</evidence>